<keyword evidence="5" id="KW-0999">Mitochondrion inner membrane</keyword>
<keyword evidence="4 10" id="KW-0812">Transmembrane</keyword>
<comment type="similarity">
    <text evidence="2">Belongs to the COX20 family.</text>
</comment>
<proteinExistence type="inferred from homology"/>
<evidence type="ECO:0000256" key="4">
    <source>
        <dbReference type="ARBA" id="ARBA00022692"/>
    </source>
</evidence>
<dbReference type="Pfam" id="PF12597">
    <property type="entry name" value="Cox20"/>
    <property type="match status" value="1"/>
</dbReference>
<accession>A0A7S3Z9F5</accession>
<dbReference type="EMBL" id="HBIV01039263">
    <property type="protein sequence ID" value="CAE0676062.1"/>
    <property type="molecule type" value="Transcribed_RNA"/>
</dbReference>
<feature type="transmembrane region" description="Helical" evidence="10">
    <location>
        <begin position="83"/>
        <end position="102"/>
    </location>
</feature>
<dbReference type="PANTHER" id="PTHR31586">
    <property type="entry name" value="CYTOCHROME C OXIDASE PROTEIN 20"/>
    <property type="match status" value="1"/>
</dbReference>
<dbReference type="InterPro" id="IPR022533">
    <property type="entry name" value="Cox20"/>
</dbReference>
<keyword evidence="8 10" id="KW-0472">Membrane</keyword>
<keyword evidence="7" id="KW-0496">Mitochondrion</keyword>
<reference evidence="11" key="1">
    <citation type="submission" date="2021-01" db="EMBL/GenBank/DDBJ databases">
        <authorList>
            <person name="Corre E."/>
            <person name="Pelletier E."/>
            <person name="Niang G."/>
            <person name="Scheremetjew M."/>
            <person name="Finn R."/>
            <person name="Kale V."/>
            <person name="Holt S."/>
            <person name="Cochrane G."/>
            <person name="Meng A."/>
            <person name="Brown T."/>
            <person name="Cohen L."/>
        </authorList>
    </citation>
    <scope>NUCLEOTIDE SEQUENCE</scope>
    <source>
        <strain evidence="11">CCCM811</strain>
    </source>
</reference>
<sequence length="130" mass="14709">MKDLRKGVDGRAAPTDTRWLPAPASMGNEEKNDKKKDLFGFLYDVRRIPCMRNTLLNATGCGIALGLHSFYRHRIPWTASQTGLKAAMFVSLCTWVTCRLNFRYKKDQIRKIMEAQEAKPGAPGIPPKKQ</sequence>
<dbReference type="AlphaFoldDB" id="A0A7S3Z9F5"/>
<evidence type="ECO:0000256" key="7">
    <source>
        <dbReference type="ARBA" id="ARBA00023128"/>
    </source>
</evidence>
<evidence type="ECO:0000256" key="2">
    <source>
        <dbReference type="ARBA" id="ARBA00009575"/>
    </source>
</evidence>
<keyword evidence="6 10" id="KW-1133">Transmembrane helix</keyword>
<evidence type="ECO:0000256" key="9">
    <source>
        <dbReference type="SAM" id="MobiDB-lite"/>
    </source>
</evidence>
<evidence type="ECO:0000256" key="6">
    <source>
        <dbReference type="ARBA" id="ARBA00022989"/>
    </source>
</evidence>
<protein>
    <recommendedName>
        <fullName evidence="3">Cytochrome c oxidase assembly protein COX20, mitochondrial</fullName>
    </recommendedName>
</protein>
<dbReference type="PANTHER" id="PTHR31586:SF1">
    <property type="entry name" value="CYTOCHROME C OXIDASE ASSEMBLY PROTEIN COX20, MITOCHONDRIAL"/>
    <property type="match status" value="1"/>
</dbReference>
<dbReference type="GO" id="GO:0005743">
    <property type="term" value="C:mitochondrial inner membrane"/>
    <property type="evidence" value="ECO:0007669"/>
    <property type="project" value="UniProtKB-SubCell"/>
</dbReference>
<evidence type="ECO:0000256" key="1">
    <source>
        <dbReference type="ARBA" id="ARBA00004273"/>
    </source>
</evidence>
<name>A0A7S3Z9F5_9EUKA</name>
<feature type="transmembrane region" description="Helical" evidence="10">
    <location>
        <begin position="54"/>
        <end position="71"/>
    </location>
</feature>
<evidence type="ECO:0000256" key="3">
    <source>
        <dbReference type="ARBA" id="ARBA00017689"/>
    </source>
</evidence>
<comment type="subcellular location">
    <subcellularLocation>
        <location evidence="1">Mitochondrion inner membrane</location>
    </subcellularLocation>
</comment>
<evidence type="ECO:0000256" key="5">
    <source>
        <dbReference type="ARBA" id="ARBA00022792"/>
    </source>
</evidence>
<gene>
    <name evidence="11" type="ORF">LGLO00237_LOCUS27840</name>
</gene>
<dbReference type="GO" id="GO:0033617">
    <property type="term" value="P:mitochondrial respiratory chain complex IV assembly"/>
    <property type="evidence" value="ECO:0007669"/>
    <property type="project" value="InterPro"/>
</dbReference>
<evidence type="ECO:0000313" key="11">
    <source>
        <dbReference type="EMBL" id="CAE0676062.1"/>
    </source>
</evidence>
<organism evidence="11">
    <name type="scientific">Lotharella globosa</name>
    <dbReference type="NCBI Taxonomy" id="91324"/>
    <lineage>
        <taxon>Eukaryota</taxon>
        <taxon>Sar</taxon>
        <taxon>Rhizaria</taxon>
        <taxon>Cercozoa</taxon>
        <taxon>Chlorarachniophyceae</taxon>
        <taxon>Lotharella</taxon>
    </lineage>
</organism>
<evidence type="ECO:0000256" key="10">
    <source>
        <dbReference type="SAM" id="Phobius"/>
    </source>
</evidence>
<evidence type="ECO:0000256" key="8">
    <source>
        <dbReference type="ARBA" id="ARBA00023136"/>
    </source>
</evidence>
<feature type="region of interest" description="Disordered" evidence="9">
    <location>
        <begin position="1"/>
        <end position="31"/>
    </location>
</feature>